<comment type="catalytic activity">
    <reaction evidence="1">
        <text>Release of any N-terminal amino acid, including proline, that is linked to proline, even from a dipeptide or tripeptide.</text>
        <dbReference type="EC" id="3.4.11.9"/>
    </reaction>
</comment>
<proteinExistence type="inferred from homology"/>
<dbReference type="SMART" id="SM01011">
    <property type="entry name" value="AMP_N"/>
    <property type="match status" value="1"/>
</dbReference>
<evidence type="ECO:0000259" key="11">
    <source>
        <dbReference type="SMART" id="SM01011"/>
    </source>
</evidence>
<keyword evidence="9" id="KW-0464">Manganese</keyword>
<dbReference type="Proteomes" id="UP000001227">
    <property type="component" value="Chromosome"/>
</dbReference>
<accession>C3L4G3</accession>
<evidence type="ECO:0000256" key="2">
    <source>
        <dbReference type="ARBA" id="ARBA00001936"/>
    </source>
</evidence>
<dbReference type="KEGG" id="aas:Aasi_1524"/>
<dbReference type="InterPro" id="IPR000994">
    <property type="entry name" value="Pept_M24"/>
</dbReference>
<dbReference type="PANTHER" id="PTHR43226:SF4">
    <property type="entry name" value="XAA-PRO AMINOPEPTIDASE 3"/>
    <property type="match status" value="1"/>
</dbReference>
<dbReference type="Gene3D" id="3.90.230.10">
    <property type="entry name" value="Creatinase/methionine aminopeptidase superfamily"/>
    <property type="match status" value="1"/>
</dbReference>
<reference evidence="12 13" key="1">
    <citation type="journal article" date="2010" name="J. Bacteriol.">
        <title>The genome of the amoeba symbiont 'Candidatus Amoebophilus asiaticus' reveals common mechanisms for host cell interaction among amoeba-associated bacteria.</title>
        <authorList>
            <person name="Schmitz-Esser S."/>
            <person name="Tischler P."/>
            <person name="Arnold R."/>
            <person name="Montanaro J."/>
            <person name="Wagner M."/>
            <person name="Rattei T."/>
            <person name="Horn M."/>
        </authorList>
    </citation>
    <scope>NUCLEOTIDE SEQUENCE [LARGE SCALE GENOMIC DNA]</scope>
    <source>
        <strain evidence="12 13">5a2</strain>
    </source>
</reference>
<feature type="domain" description="Aminopeptidase P N-terminal" evidence="11">
    <location>
        <begin position="1"/>
        <end position="133"/>
    </location>
</feature>
<evidence type="ECO:0000313" key="12">
    <source>
        <dbReference type="EMBL" id="ACP20881.1"/>
    </source>
</evidence>
<dbReference type="InterPro" id="IPR036005">
    <property type="entry name" value="Creatinase/aminopeptidase-like"/>
</dbReference>
<dbReference type="PANTHER" id="PTHR43226">
    <property type="entry name" value="XAA-PRO AMINOPEPTIDASE 3"/>
    <property type="match status" value="1"/>
</dbReference>
<dbReference type="GO" id="GO:0006508">
    <property type="term" value="P:proteolysis"/>
    <property type="evidence" value="ECO:0007669"/>
    <property type="project" value="UniProtKB-KW"/>
</dbReference>
<dbReference type="PROSITE" id="PS00491">
    <property type="entry name" value="PROLINE_PEPTIDASE"/>
    <property type="match status" value="1"/>
</dbReference>
<evidence type="ECO:0000256" key="1">
    <source>
        <dbReference type="ARBA" id="ARBA00001424"/>
    </source>
</evidence>
<evidence type="ECO:0000256" key="9">
    <source>
        <dbReference type="ARBA" id="ARBA00023211"/>
    </source>
</evidence>
<dbReference type="InterPro" id="IPR007865">
    <property type="entry name" value="Aminopep_P_N"/>
</dbReference>
<dbReference type="eggNOG" id="COG0006">
    <property type="taxonomic scope" value="Bacteria"/>
</dbReference>
<keyword evidence="5" id="KW-0645">Protease</keyword>
<protein>
    <recommendedName>
        <fullName evidence="4">Xaa-Pro aminopeptidase</fullName>
        <ecNumber evidence="4">3.4.11.9</ecNumber>
    </recommendedName>
</protein>
<keyword evidence="13" id="KW-1185">Reference proteome</keyword>
<dbReference type="AlphaFoldDB" id="C3L4G3"/>
<evidence type="ECO:0000256" key="6">
    <source>
        <dbReference type="ARBA" id="ARBA00022723"/>
    </source>
</evidence>
<sequence length="421" mass="48298">MFINNRKKLIQYLKPNSLAILNANDIMPTNADGIMPFRQNNDLFYLSGIDQEETKLVIYPDAPKNGWKEILFIKKTNEHIAIWEGQKYTQEAAQTTSGITNVYWLDEFDAILPMLMSQVEYVYLNSNEHIRAESPVETRDMRFTAWCKHKYPLHKYERLAPIMHQLRVIKSEIEIDLIKQACSITEKGLRRILPMIKPGVMEYEIEAELIHEFIQNRSRGFAYAPIIASGTNACVLHYNSNNQACQAGTTILADFGAEYANYCSDLTRVIPVSGRFTARQRAVYNAVLRIMHEAKKMLVPGNDLNTYHQALGEVVEKELVQLGLLHIADINNQDLSKPAYKKYFMHGISHHLGLDVHDVGNIYKKFEPGMVFTVEPGIYIREEGLGMRLENNIVIRENGIEDLMATIPLEIDEIEALMYQK</sequence>
<dbReference type="Pfam" id="PF05195">
    <property type="entry name" value="AMP_N"/>
    <property type="match status" value="1"/>
</dbReference>
<evidence type="ECO:0000256" key="5">
    <source>
        <dbReference type="ARBA" id="ARBA00022670"/>
    </source>
</evidence>
<keyword evidence="8" id="KW-0482">Metalloprotease</keyword>
<dbReference type="InterPro" id="IPR001131">
    <property type="entry name" value="Peptidase_M24B_aminopep-P_CS"/>
</dbReference>
<dbReference type="InterPro" id="IPR029149">
    <property type="entry name" value="Creatin/AminoP/Spt16_N"/>
</dbReference>
<dbReference type="GO" id="GO:0030145">
    <property type="term" value="F:manganese ion binding"/>
    <property type="evidence" value="ECO:0007669"/>
    <property type="project" value="InterPro"/>
</dbReference>
<dbReference type="STRING" id="452471.Aasi_1524"/>
<dbReference type="HOGENOM" id="CLU_017266_1_0_10"/>
<dbReference type="Pfam" id="PF00557">
    <property type="entry name" value="Peptidase_M24"/>
    <property type="match status" value="1"/>
</dbReference>
<dbReference type="EMBL" id="CP001102">
    <property type="protein sequence ID" value="ACP20881.1"/>
    <property type="molecule type" value="Genomic_DNA"/>
</dbReference>
<evidence type="ECO:0000313" key="13">
    <source>
        <dbReference type="Proteomes" id="UP000001227"/>
    </source>
</evidence>
<evidence type="ECO:0000256" key="8">
    <source>
        <dbReference type="ARBA" id="ARBA00023049"/>
    </source>
</evidence>
<dbReference type="Gene3D" id="3.40.350.10">
    <property type="entry name" value="Creatinase/prolidase N-terminal domain"/>
    <property type="match status" value="1"/>
</dbReference>
<evidence type="ECO:0000256" key="7">
    <source>
        <dbReference type="ARBA" id="ARBA00022801"/>
    </source>
</evidence>
<gene>
    <name evidence="12" type="ordered locus">Aasi_1524</name>
</gene>
<dbReference type="SUPFAM" id="SSF53092">
    <property type="entry name" value="Creatinase/prolidase N-terminal domain"/>
    <property type="match status" value="1"/>
</dbReference>
<dbReference type="SUPFAM" id="SSF55920">
    <property type="entry name" value="Creatinase/aminopeptidase"/>
    <property type="match status" value="1"/>
</dbReference>
<dbReference type="InterPro" id="IPR052433">
    <property type="entry name" value="X-Pro_dipept-like"/>
</dbReference>
<organism evidence="12 13">
    <name type="scientific">Amoebophilus asiaticus (strain 5a2)</name>
    <dbReference type="NCBI Taxonomy" id="452471"/>
    <lineage>
        <taxon>Bacteria</taxon>
        <taxon>Pseudomonadati</taxon>
        <taxon>Bacteroidota</taxon>
        <taxon>Cytophagia</taxon>
        <taxon>Cytophagales</taxon>
        <taxon>Amoebophilaceae</taxon>
        <taxon>Candidatus Amoebophilus</taxon>
    </lineage>
</organism>
<evidence type="ECO:0000256" key="3">
    <source>
        <dbReference type="ARBA" id="ARBA00008766"/>
    </source>
</evidence>
<dbReference type="EC" id="3.4.11.9" evidence="4"/>
<keyword evidence="6 10" id="KW-0479">Metal-binding</keyword>
<evidence type="ECO:0000256" key="10">
    <source>
        <dbReference type="RuleBase" id="RU000590"/>
    </source>
</evidence>
<name>C3L4G3_AMOA5</name>
<dbReference type="GO" id="GO:0070006">
    <property type="term" value="F:metalloaminopeptidase activity"/>
    <property type="evidence" value="ECO:0007669"/>
    <property type="project" value="InterPro"/>
</dbReference>
<comment type="similarity">
    <text evidence="3 10">Belongs to the peptidase M24B family.</text>
</comment>
<evidence type="ECO:0000256" key="4">
    <source>
        <dbReference type="ARBA" id="ARBA00012574"/>
    </source>
</evidence>
<comment type="cofactor">
    <cofactor evidence="2">
        <name>Mn(2+)</name>
        <dbReference type="ChEBI" id="CHEBI:29035"/>
    </cofactor>
</comment>
<keyword evidence="7" id="KW-0378">Hydrolase</keyword>